<dbReference type="SUPFAM" id="SSF51905">
    <property type="entry name" value="FAD/NAD(P)-binding domain"/>
    <property type="match status" value="1"/>
</dbReference>
<name>A0A0W8E701_9ZZZZ</name>
<accession>A0A0W8E701</accession>
<evidence type="ECO:0000313" key="6">
    <source>
        <dbReference type="EMBL" id="KUG04415.1"/>
    </source>
</evidence>
<keyword evidence="3" id="KW-0274">FAD</keyword>
<dbReference type="Gene3D" id="3.90.700.10">
    <property type="entry name" value="Succinate dehydrogenase/fumarate reductase flavoprotein, catalytic domain"/>
    <property type="match status" value="1"/>
</dbReference>
<dbReference type="InterPro" id="IPR027477">
    <property type="entry name" value="Succ_DH/fumarate_Rdtase_cat_sf"/>
</dbReference>
<protein>
    <submittedName>
        <fullName evidence="6">Fumarate reductase flavoprotein subunit</fullName>
    </submittedName>
</protein>
<dbReference type="SUPFAM" id="SSF56425">
    <property type="entry name" value="Succinate dehydrogenase/fumarate reductase flavoprotein, catalytic domain"/>
    <property type="match status" value="1"/>
</dbReference>
<sequence>MAEGIAGINDEYAKSIGIPTYDLVEVLNKAEHYHHWKADPELLMRFYENSADTIAWLQKLGIEFNVVQGMGFKTHHTYEGMGKQYVNTLGAAAEQLGVQILTSTTGQELIMQDGKVAGIKAKAQDGSILTINAPVVILATGGYSTNPEMIKKYAGVDLEKIAYAGLPGSTNGDGINMALAVGASDKKLTGVIQYFGAFMDGDLFSSELYNGMVQPMLRVNQDGKRFISEFMNQMDPCMYGNAHVQQDAVYQIMTKADLDRFTTQGAPSDLPYYRANTPLPDFVNQIDRIVKMDKGNVFVADSIDELADMIKVDKTALKATIDRYNGYCQTGKDLEFGKEAAFLSPIGDGPYYAFKLKCGYFCTNDGLEITPQAQVLDKDGKVIPGLYAGGNDTGGWCGDTYDIALIPGTTQGWAANTGRFAAEDAARYLNK</sequence>
<evidence type="ECO:0000256" key="3">
    <source>
        <dbReference type="ARBA" id="ARBA00022827"/>
    </source>
</evidence>
<dbReference type="InterPro" id="IPR036188">
    <property type="entry name" value="FAD/NAD-bd_sf"/>
</dbReference>
<gene>
    <name evidence="6" type="ORF">ASZ90_018182</name>
</gene>
<dbReference type="InterPro" id="IPR003953">
    <property type="entry name" value="FAD-dep_OxRdtase_2_FAD-bd"/>
</dbReference>
<dbReference type="PANTHER" id="PTHR43400">
    <property type="entry name" value="FUMARATE REDUCTASE"/>
    <property type="match status" value="1"/>
</dbReference>
<dbReference type="Pfam" id="PF00890">
    <property type="entry name" value="FAD_binding_2"/>
    <property type="match status" value="1"/>
</dbReference>
<feature type="domain" description="FAD-dependent oxidoreductase 2 FAD-binding" evidence="5">
    <location>
        <begin position="32"/>
        <end position="395"/>
    </location>
</feature>
<evidence type="ECO:0000256" key="1">
    <source>
        <dbReference type="ARBA" id="ARBA00001974"/>
    </source>
</evidence>
<dbReference type="EMBL" id="LNQE01001849">
    <property type="protein sequence ID" value="KUG04415.1"/>
    <property type="molecule type" value="Genomic_DNA"/>
</dbReference>
<evidence type="ECO:0000256" key="2">
    <source>
        <dbReference type="ARBA" id="ARBA00022630"/>
    </source>
</evidence>
<comment type="caution">
    <text evidence="6">The sequence shown here is derived from an EMBL/GenBank/DDBJ whole genome shotgun (WGS) entry which is preliminary data.</text>
</comment>
<dbReference type="Gene3D" id="3.50.50.60">
    <property type="entry name" value="FAD/NAD(P)-binding domain"/>
    <property type="match status" value="1"/>
</dbReference>
<organism evidence="6">
    <name type="scientific">hydrocarbon metagenome</name>
    <dbReference type="NCBI Taxonomy" id="938273"/>
    <lineage>
        <taxon>unclassified sequences</taxon>
        <taxon>metagenomes</taxon>
        <taxon>ecological metagenomes</taxon>
    </lineage>
</organism>
<dbReference type="AlphaFoldDB" id="A0A0W8E701"/>
<dbReference type="InterPro" id="IPR050315">
    <property type="entry name" value="FAD-oxidoreductase_2"/>
</dbReference>
<dbReference type="GO" id="GO:0016491">
    <property type="term" value="F:oxidoreductase activity"/>
    <property type="evidence" value="ECO:0007669"/>
    <property type="project" value="UniProtKB-KW"/>
</dbReference>
<reference evidence="6" key="1">
    <citation type="journal article" date="2015" name="Proc. Natl. Acad. Sci. U.S.A.">
        <title>Networks of energetic and metabolic interactions define dynamics in microbial communities.</title>
        <authorList>
            <person name="Embree M."/>
            <person name="Liu J.K."/>
            <person name="Al-Bassam M.M."/>
            <person name="Zengler K."/>
        </authorList>
    </citation>
    <scope>NUCLEOTIDE SEQUENCE</scope>
</reference>
<evidence type="ECO:0000259" key="5">
    <source>
        <dbReference type="Pfam" id="PF00890"/>
    </source>
</evidence>
<proteinExistence type="predicted"/>
<keyword evidence="4" id="KW-0560">Oxidoreductase</keyword>
<evidence type="ECO:0000256" key="4">
    <source>
        <dbReference type="ARBA" id="ARBA00023002"/>
    </source>
</evidence>
<dbReference type="PANTHER" id="PTHR43400:SF7">
    <property type="entry name" value="FAD-DEPENDENT OXIDOREDUCTASE 2 FAD BINDING DOMAIN-CONTAINING PROTEIN"/>
    <property type="match status" value="1"/>
</dbReference>
<keyword evidence="2" id="KW-0285">Flavoprotein</keyword>
<comment type="cofactor">
    <cofactor evidence="1">
        <name>FAD</name>
        <dbReference type="ChEBI" id="CHEBI:57692"/>
    </cofactor>
</comment>